<evidence type="ECO:0000313" key="3">
    <source>
        <dbReference type="WBParaSite" id="PgR157_g001_t03"/>
    </source>
</evidence>
<sequence>MCSVLGPMVITRLSRGTRHLSHMFVPKMVYDFIRVFVVFFCCCCISYWSTFFFLHETVHCGRA</sequence>
<evidence type="ECO:0000313" key="2">
    <source>
        <dbReference type="Proteomes" id="UP000887569"/>
    </source>
</evidence>
<keyword evidence="1" id="KW-0472">Membrane</keyword>
<organism evidence="2 3">
    <name type="scientific">Parascaris univalens</name>
    <name type="common">Nematode worm</name>
    <dbReference type="NCBI Taxonomy" id="6257"/>
    <lineage>
        <taxon>Eukaryota</taxon>
        <taxon>Metazoa</taxon>
        <taxon>Ecdysozoa</taxon>
        <taxon>Nematoda</taxon>
        <taxon>Chromadorea</taxon>
        <taxon>Rhabditida</taxon>
        <taxon>Spirurina</taxon>
        <taxon>Ascaridomorpha</taxon>
        <taxon>Ascaridoidea</taxon>
        <taxon>Ascarididae</taxon>
        <taxon>Parascaris</taxon>
    </lineage>
</organism>
<keyword evidence="2" id="KW-1185">Reference proteome</keyword>
<name>A0A915CGD2_PARUN</name>
<protein>
    <submittedName>
        <fullName evidence="3">Protein kinase domain-containing protein</fullName>
    </submittedName>
</protein>
<accession>A0A915CGD2</accession>
<feature type="transmembrane region" description="Helical" evidence="1">
    <location>
        <begin position="32"/>
        <end position="54"/>
    </location>
</feature>
<evidence type="ECO:0000256" key="1">
    <source>
        <dbReference type="SAM" id="Phobius"/>
    </source>
</evidence>
<proteinExistence type="predicted"/>
<dbReference type="Proteomes" id="UP000887569">
    <property type="component" value="Unplaced"/>
</dbReference>
<reference evidence="3" key="1">
    <citation type="submission" date="2022-11" db="UniProtKB">
        <authorList>
            <consortium name="WormBaseParasite"/>
        </authorList>
    </citation>
    <scope>IDENTIFICATION</scope>
</reference>
<dbReference type="AlphaFoldDB" id="A0A915CGD2"/>
<dbReference type="WBParaSite" id="PgR157_g001_t03">
    <property type="protein sequence ID" value="PgR157_g001_t03"/>
    <property type="gene ID" value="PgR157_g001"/>
</dbReference>
<keyword evidence="1" id="KW-0812">Transmembrane</keyword>
<keyword evidence="1" id="KW-1133">Transmembrane helix</keyword>